<dbReference type="Gene3D" id="1.25.40.10">
    <property type="entry name" value="Tetratricopeptide repeat domain"/>
    <property type="match status" value="2"/>
</dbReference>
<dbReference type="PROSITE" id="PS50005">
    <property type="entry name" value="TPR"/>
    <property type="match status" value="2"/>
</dbReference>
<feature type="domain" description="Peptidase C39-like" evidence="4">
    <location>
        <begin position="49"/>
        <end position="161"/>
    </location>
</feature>
<dbReference type="PANTHER" id="PTHR44858:SF1">
    <property type="entry name" value="UDP-N-ACETYLGLUCOSAMINE--PEPTIDE N-ACETYLGLUCOSAMINYLTRANSFERASE SPINDLY-RELATED"/>
    <property type="match status" value="1"/>
</dbReference>
<dbReference type="InterPro" id="IPR050498">
    <property type="entry name" value="Ycf3"/>
</dbReference>
<name>A0ABN5M2P0_9DEIN</name>
<dbReference type="EMBL" id="CP021130">
    <property type="protein sequence ID" value="AWR87439.1"/>
    <property type="molecule type" value="Genomic_DNA"/>
</dbReference>
<dbReference type="Pfam" id="PF13529">
    <property type="entry name" value="Peptidase_C39_2"/>
    <property type="match status" value="1"/>
</dbReference>
<keyword evidence="6" id="KW-1185">Reference proteome</keyword>
<dbReference type="SMART" id="SM00028">
    <property type="entry name" value="TPR"/>
    <property type="match status" value="2"/>
</dbReference>
<dbReference type="InterPro" id="IPR019734">
    <property type="entry name" value="TPR_rpt"/>
</dbReference>
<evidence type="ECO:0000313" key="6">
    <source>
        <dbReference type="Proteomes" id="UP000263013"/>
    </source>
</evidence>
<feature type="repeat" description="TPR" evidence="3">
    <location>
        <begin position="314"/>
        <end position="347"/>
    </location>
</feature>
<gene>
    <name evidence="5" type="ORF">Mtai_v1c22080</name>
</gene>
<dbReference type="Gene3D" id="3.90.70.10">
    <property type="entry name" value="Cysteine proteinases"/>
    <property type="match status" value="1"/>
</dbReference>
<dbReference type="InterPro" id="IPR013105">
    <property type="entry name" value="TPR_2"/>
</dbReference>
<evidence type="ECO:0000313" key="5">
    <source>
        <dbReference type="EMBL" id="AWR87439.1"/>
    </source>
</evidence>
<evidence type="ECO:0000259" key="4">
    <source>
        <dbReference type="Pfam" id="PF13529"/>
    </source>
</evidence>
<sequence length="363" mass="40810">MFWLACVASGVCHNTRVLPPRAALLPLFLSLALAQPGSVFLSGAKHEYQRYNNCGPATLGMALSYWGSNLTQYQIAPVLKPNKNDKNVSPEELAAFARRKGFGVHLGLAGDLGLLKRLLAGGFPVIIETWFVTPDHGGMGHYRLLVGYNDSQGHFNAFDSYYGPKVTLRYGEMDALWQVFNRTYLVVYPKGREAQVAAILGRRMNESAELQMALELARRETQASPSNAFAWFNLGSTLLRLGQAQEAARAYDRSRQIAPSRTLDPRRPANALHNWPWRMLWYQFGPYEAYFKTGRYQEVIALADDVLGRINDHEESYYWRGLARQAQGNLEGARADFQAALRYRPGYLEAATALQNLRAQSNR</sequence>
<keyword evidence="1" id="KW-0677">Repeat</keyword>
<accession>A0ABN5M2P0</accession>
<feature type="repeat" description="TPR" evidence="3">
    <location>
        <begin position="228"/>
        <end position="261"/>
    </location>
</feature>
<organism evidence="5 6">
    <name type="scientific">Meiothermus taiwanensis WR-220</name>
    <dbReference type="NCBI Taxonomy" id="1339250"/>
    <lineage>
        <taxon>Bacteria</taxon>
        <taxon>Thermotogati</taxon>
        <taxon>Deinococcota</taxon>
        <taxon>Deinococci</taxon>
        <taxon>Thermales</taxon>
        <taxon>Thermaceae</taxon>
        <taxon>Meiothermus</taxon>
    </lineage>
</organism>
<evidence type="ECO:0000256" key="1">
    <source>
        <dbReference type="ARBA" id="ARBA00022737"/>
    </source>
</evidence>
<reference evidence="5 6" key="1">
    <citation type="submission" date="2017-05" db="EMBL/GenBank/DDBJ databases">
        <title>Complete genome sequence of Meiothermus taiwanensis WR-220.</title>
        <authorList>
            <person name="Wu W.-L."/>
            <person name="Lo W.-S."/>
            <person name="Kuo C.-H."/>
            <person name="Wu S.-H."/>
        </authorList>
    </citation>
    <scope>NUCLEOTIDE SEQUENCE [LARGE SCALE GENOMIC DNA]</scope>
    <source>
        <strain evidence="5 6">WR-220</strain>
    </source>
</reference>
<keyword evidence="2 3" id="KW-0802">TPR repeat</keyword>
<dbReference type="PANTHER" id="PTHR44858">
    <property type="entry name" value="TETRATRICOPEPTIDE REPEAT PROTEIN 6"/>
    <property type="match status" value="1"/>
</dbReference>
<dbReference type="Pfam" id="PF07719">
    <property type="entry name" value="TPR_2"/>
    <property type="match status" value="2"/>
</dbReference>
<proteinExistence type="predicted"/>
<dbReference type="InterPro" id="IPR011990">
    <property type="entry name" value="TPR-like_helical_dom_sf"/>
</dbReference>
<dbReference type="Proteomes" id="UP000263013">
    <property type="component" value="Chromosome"/>
</dbReference>
<dbReference type="InterPro" id="IPR039564">
    <property type="entry name" value="Peptidase_C39-like"/>
</dbReference>
<dbReference type="SUPFAM" id="SSF48452">
    <property type="entry name" value="TPR-like"/>
    <property type="match status" value="1"/>
</dbReference>
<protein>
    <recommendedName>
        <fullName evidence="4">Peptidase C39-like domain-containing protein</fullName>
    </recommendedName>
</protein>
<evidence type="ECO:0000256" key="3">
    <source>
        <dbReference type="PROSITE-ProRule" id="PRU00339"/>
    </source>
</evidence>
<evidence type="ECO:0000256" key="2">
    <source>
        <dbReference type="ARBA" id="ARBA00022803"/>
    </source>
</evidence>